<feature type="domain" description="Response regulatory" evidence="3">
    <location>
        <begin position="5"/>
        <end position="120"/>
    </location>
</feature>
<dbReference type="PANTHER" id="PTHR44591">
    <property type="entry name" value="STRESS RESPONSE REGULATOR PROTEIN 1"/>
    <property type="match status" value="1"/>
</dbReference>
<sequence length="241" mass="27547">MEKISVLIVEDQLLIAQNLKTILTDHDFDVLETVVSGEDAIDIVNKTLPDLILMDIHLAGELDGIATAEKIRQKHDIPIIYLSDHTDSDTVDRAKKTFPANYLSKPFRTADLLRALEIAFVNAGRPEKKASSTKLKDRIFIRIDNQKSKMIPYEDIIYLEADRAYSSVMTDEQEYKLSNNMRIISDQLNSSEFIKVSRKHIVNINRVTGIDGNMIKLGDKHEVQMSKSYRDDVMSYFNLIK</sequence>
<dbReference type="SMART" id="SM00448">
    <property type="entry name" value="REC"/>
    <property type="match status" value="1"/>
</dbReference>
<dbReference type="Gene3D" id="2.40.50.1020">
    <property type="entry name" value="LytTr DNA-binding domain"/>
    <property type="match status" value="1"/>
</dbReference>
<dbReference type="SMART" id="SM00850">
    <property type="entry name" value="LytTR"/>
    <property type="match status" value="1"/>
</dbReference>
<evidence type="ECO:0000259" key="4">
    <source>
        <dbReference type="PROSITE" id="PS50930"/>
    </source>
</evidence>
<feature type="domain" description="HTH LytTR-type" evidence="4">
    <location>
        <begin position="140"/>
        <end position="239"/>
    </location>
</feature>
<proteinExistence type="predicted"/>
<accession>A0A937FW55</accession>
<comment type="caution">
    <text evidence="5">The sequence shown here is derived from an EMBL/GenBank/DDBJ whole genome shotgun (WGS) entry which is preliminary data.</text>
</comment>
<dbReference type="Pfam" id="PF00072">
    <property type="entry name" value="Response_reg"/>
    <property type="match status" value="1"/>
</dbReference>
<dbReference type="InterPro" id="IPR050595">
    <property type="entry name" value="Bact_response_regulator"/>
</dbReference>
<name>A0A937FW55_9BACT</name>
<dbReference type="RefSeq" id="WP_202855638.1">
    <property type="nucleotide sequence ID" value="NZ_JAEUGD010000023.1"/>
</dbReference>
<dbReference type="SUPFAM" id="SSF52172">
    <property type="entry name" value="CheY-like"/>
    <property type="match status" value="1"/>
</dbReference>
<organism evidence="5 6">
    <name type="scientific">Fulvivirga marina</name>
    <dbReference type="NCBI Taxonomy" id="2494733"/>
    <lineage>
        <taxon>Bacteria</taxon>
        <taxon>Pseudomonadati</taxon>
        <taxon>Bacteroidota</taxon>
        <taxon>Cytophagia</taxon>
        <taxon>Cytophagales</taxon>
        <taxon>Fulvivirgaceae</taxon>
        <taxon>Fulvivirga</taxon>
    </lineage>
</organism>
<evidence type="ECO:0000256" key="2">
    <source>
        <dbReference type="PROSITE-ProRule" id="PRU00169"/>
    </source>
</evidence>
<dbReference type="InterPro" id="IPR011006">
    <property type="entry name" value="CheY-like_superfamily"/>
</dbReference>
<dbReference type="Proteomes" id="UP000614216">
    <property type="component" value="Unassembled WGS sequence"/>
</dbReference>
<dbReference type="EMBL" id="JAEUGD010000023">
    <property type="protein sequence ID" value="MBL6446092.1"/>
    <property type="molecule type" value="Genomic_DNA"/>
</dbReference>
<dbReference type="PROSITE" id="PS50110">
    <property type="entry name" value="RESPONSE_REGULATORY"/>
    <property type="match status" value="1"/>
</dbReference>
<dbReference type="AlphaFoldDB" id="A0A937FW55"/>
<dbReference type="PANTHER" id="PTHR44591:SF3">
    <property type="entry name" value="RESPONSE REGULATORY DOMAIN-CONTAINING PROTEIN"/>
    <property type="match status" value="1"/>
</dbReference>
<dbReference type="InterPro" id="IPR007492">
    <property type="entry name" value="LytTR_DNA-bd_dom"/>
</dbReference>
<dbReference type="Pfam" id="PF04397">
    <property type="entry name" value="LytTR"/>
    <property type="match status" value="1"/>
</dbReference>
<gene>
    <name evidence="5" type="ORF">JMN32_07225</name>
</gene>
<evidence type="ECO:0000259" key="3">
    <source>
        <dbReference type="PROSITE" id="PS50110"/>
    </source>
</evidence>
<dbReference type="GO" id="GO:0000160">
    <property type="term" value="P:phosphorelay signal transduction system"/>
    <property type="evidence" value="ECO:0007669"/>
    <property type="project" value="InterPro"/>
</dbReference>
<evidence type="ECO:0000313" key="5">
    <source>
        <dbReference type="EMBL" id="MBL6446092.1"/>
    </source>
</evidence>
<dbReference type="PROSITE" id="PS50930">
    <property type="entry name" value="HTH_LYTTR"/>
    <property type="match status" value="1"/>
</dbReference>
<keyword evidence="1 2" id="KW-0597">Phosphoprotein</keyword>
<dbReference type="CDD" id="cd17534">
    <property type="entry name" value="REC_DC-like"/>
    <property type="match status" value="1"/>
</dbReference>
<protein>
    <submittedName>
        <fullName evidence="5">Response regulator</fullName>
    </submittedName>
</protein>
<evidence type="ECO:0000313" key="6">
    <source>
        <dbReference type="Proteomes" id="UP000614216"/>
    </source>
</evidence>
<evidence type="ECO:0000256" key="1">
    <source>
        <dbReference type="ARBA" id="ARBA00022553"/>
    </source>
</evidence>
<dbReference type="InterPro" id="IPR001789">
    <property type="entry name" value="Sig_transdc_resp-reg_receiver"/>
</dbReference>
<feature type="modified residue" description="4-aspartylphosphate" evidence="2">
    <location>
        <position position="55"/>
    </location>
</feature>
<keyword evidence="6" id="KW-1185">Reference proteome</keyword>
<reference evidence="5" key="1">
    <citation type="submission" date="2021-01" db="EMBL/GenBank/DDBJ databases">
        <title>Fulvivirga kasyanovii gen. nov., sp nov., a novel member of the phylum Bacteroidetes isolated from seawater in a mussel farm.</title>
        <authorList>
            <person name="Zhao L.-H."/>
            <person name="Wang Z.-J."/>
        </authorList>
    </citation>
    <scope>NUCLEOTIDE SEQUENCE</scope>
    <source>
        <strain evidence="5">29W222</strain>
    </source>
</reference>
<dbReference type="GO" id="GO:0003677">
    <property type="term" value="F:DNA binding"/>
    <property type="evidence" value="ECO:0007669"/>
    <property type="project" value="InterPro"/>
</dbReference>
<dbReference type="Gene3D" id="3.40.50.2300">
    <property type="match status" value="1"/>
</dbReference>